<protein>
    <submittedName>
        <fullName evidence="1">Uncharacterized protein</fullName>
    </submittedName>
</protein>
<name>A0A0F9T613_9ZZZZ</name>
<dbReference type="AlphaFoldDB" id="A0A0F9T613"/>
<sequence>MSITYIQSFTFVGSPTYGIAAKEGNEFTLWWNGCKFDHAFTLEGARHKMFAKLNKDIQKHLRGGRDSVRDLEIALSKLNAGGLDLLGL</sequence>
<evidence type="ECO:0000313" key="1">
    <source>
        <dbReference type="EMBL" id="KKN44381.1"/>
    </source>
</evidence>
<proteinExistence type="predicted"/>
<gene>
    <name evidence="1" type="ORF">LCGC14_0693770</name>
</gene>
<dbReference type="EMBL" id="LAZR01001455">
    <property type="protein sequence ID" value="KKN44381.1"/>
    <property type="molecule type" value="Genomic_DNA"/>
</dbReference>
<accession>A0A0F9T613</accession>
<organism evidence="1">
    <name type="scientific">marine sediment metagenome</name>
    <dbReference type="NCBI Taxonomy" id="412755"/>
    <lineage>
        <taxon>unclassified sequences</taxon>
        <taxon>metagenomes</taxon>
        <taxon>ecological metagenomes</taxon>
    </lineage>
</organism>
<reference evidence="1" key="1">
    <citation type="journal article" date="2015" name="Nature">
        <title>Complex archaea that bridge the gap between prokaryotes and eukaryotes.</title>
        <authorList>
            <person name="Spang A."/>
            <person name="Saw J.H."/>
            <person name="Jorgensen S.L."/>
            <person name="Zaremba-Niedzwiedzka K."/>
            <person name="Martijn J."/>
            <person name="Lind A.E."/>
            <person name="van Eijk R."/>
            <person name="Schleper C."/>
            <person name="Guy L."/>
            <person name="Ettema T.J."/>
        </authorList>
    </citation>
    <scope>NUCLEOTIDE SEQUENCE</scope>
</reference>
<comment type="caution">
    <text evidence="1">The sequence shown here is derived from an EMBL/GenBank/DDBJ whole genome shotgun (WGS) entry which is preliminary data.</text>
</comment>